<protein>
    <submittedName>
        <fullName evidence="3">Uncharacterized protein</fullName>
    </submittedName>
</protein>
<feature type="region of interest" description="Disordered" evidence="1">
    <location>
        <begin position="31"/>
        <end position="73"/>
    </location>
</feature>
<gene>
    <name evidence="3" type="ORF">ACFQ08_39255</name>
</gene>
<name>A0ABW3E605_9ACTN</name>
<keyword evidence="4" id="KW-1185">Reference proteome</keyword>
<sequence length="73" mass="7143">MHPGNRPARVLSAAALGAALVALTPLPALSSVPAPVSAPGSGPGEPAGPGKVEPGISWTNTLKLSDLGRRGAR</sequence>
<comment type="caution">
    <text evidence="3">The sequence shown here is derived from an EMBL/GenBank/DDBJ whole genome shotgun (WGS) entry which is preliminary data.</text>
</comment>
<evidence type="ECO:0000256" key="2">
    <source>
        <dbReference type="SAM" id="SignalP"/>
    </source>
</evidence>
<organism evidence="3 4">
    <name type="scientific">Streptosporangium algeriense</name>
    <dbReference type="NCBI Taxonomy" id="1682748"/>
    <lineage>
        <taxon>Bacteria</taxon>
        <taxon>Bacillati</taxon>
        <taxon>Actinomycetota</taxon>
        <taxon>Actinomycetes</taxon>
        <taxon>Streptosporangiales</taxon>
        <taxon>Streptosporangiaceae</taxon>
        <taxon>Streptosporangium</taxon>
    </lineage>
</organism>
<proteinExistence type="predicted"/>
<feature type="chain" id="PRO_5047541049" evidence="2">
    <location>
        <begin position="31"/>
        <end position="73"/>
    </location>
</feature>
<dbReference type="EMBL" id="JBHTHX010002566">
    <property type="protein sequence ID" value="MFD0890619.1"/>
    <property type="molecule type" value="Genomic_DNA"/>
</dbReference>
<reference evidence="4" key="1">
    <citation type="journal article" date="2019" name="Int. J. Syst. Evol. Microbiol.">
        <title>The Global Catalogue of Microorganisms (GCM) 10K type strain sequencing project: providing services to taxonomists for standard genome sequencing and annotation.</title>
        <authorList>
            <consortium name="The Broad Institute Genomics Platform"/>
            <consortium name="The Broad Institute Genome Sequencing Center for Infectious Disease"/>
            <person name="Wu L."/>
            <person name="Ma J."/>
        </authorList>
    </citation>
    <scope>NUCLEOTIDE SEQUENCE [LARGE SCALE GENOMIC DNA]</scope>
    <source>
        <strain evidence="4">CCUG 62974</strain>
    </source>
</reference>
<dbReference type="Proteomes" id="UP001597024">
    <property type="component" value="Unassembled WGS sequence"/>
</dbReference>
<evidence type="ECO:0000313" key="3">
    <source>
        <dbReference type="EMBL" id="MFD0890619.1"/>
    </source>
</evidence>
<feature type="compositionally biased region" description="Low complexity" evidence="1">
    <location>
        <begin position="31"/>
        <end position="40"/>
    </location>
</feature>
<accession>A0ABW3E605</accession>
<feature type="signal peptide" evidence="2">
    <location>
        <begin position="1"/>
        <end position="30"/>
    </location>
</feature>
<evidence type="ECO:0000313" key="4">
    <source>
        <dbReference type="Proteomes" id="UP001597024"/>
    </source>
</evidence>
<evidence type="ECO:0000256" key="1">
    <source>
        <dbReference type="SAM" id="MobiDB-lite"/>
    </source>
</evidence>
<keyword evidence="2" id="KW-0732">Signal</keyword>